<dbReference type="HOGENOM" id="CLU_039613_6_1_7"/>
<dbReference type="Pfam" id="PF03466">
    <property type="entry name" value="LysR_substrate"/>
    <property type="match status" value="1"/>
</dbReference>
<proteinExistence type="inferred from homology"/>
<evidence type="ECO:0000256" key="3">
    <source>
        <dbReference type="ARBA" id="ARBA00023125"/>
    </source>
</evidence>
<keyword evidence="3" id="KW-0238">DNA-binding</keyword>
<dbReference type="Pfam" id="PF00126">
    <property type="entry name" value="HTH_1"/>
    <property type="match status" value="1"/>
</dbReference>
<dbReference type="SUPFAM" id="SSF46785">
    <property type="entry name" value="Winged helix' DNA-binding domain"/>
    <property type="match status" value="1"/>
</dbReference>
<dbReference type="InterPro" id="IPR000847">
    <property type="entry name" value="LysR_HTH_N"/>
</dbReference>
<dbReference type="InterPro" id="IPR005119">
    <property type="entry name" value="LysR_subst-bd"/>
</dbReference>
<dbReference type="InterPro" id="IPR036388">
    <property type="entry name" value="WH-like_DNA-bd_sf"/>
</dbReference>
<evidence type="ECO:0000313" key="6">
    <source>
        <dbReference type="EMBL" id="AJF05583.1"/>
    </source>
</evidence>
<dbReference type="PROSITE" id="PS50931">
    <property type="entry name" value="HTH_LYSR"/>
    <property type="match status" value="1"/>
</dbReference>
<evidence type="ECO:0000256" key="2">
    <source>
        <dbReference type="ARBA" id="ARBA00023015"/>
    </source>
</evidence>
<keyword evidence="4" id="KW-0804">Transcription</keyword>
<dbReference type="EMBL" id="CP010311">
    <property type="protein sequence ID" value="AJF05583.1"/>
    <property type="molecule type" value="Genomic_DNA"/>
</dbReference>
<keyword evidence="2" id="KW-0805">Transcription regulation</keyword>
<dbReference type="AlphaFoldDB" id="A0A0B5FE82"/>
<reference evidence="6 7" key="1">
    <citation type="journal article" date="2015" name="Genome Announc.">
        <title>Genomes of Geoalkalibacter ferrihydriticus Z-0531T and Geoalkalibacter subterraneus Red1T, Two Haloalkaliphilic Metal-Reducing Deltaproteobacteria.</title>
        <authorList>
            <person name="Badalamenti J.P."/>
            <person name="Krajmalnik-Brown R."/>
            <person name="Torres C.I."/>
            <person name="Bond D.R."/>
        </authorList>
    </citation>
    <scope>NUCLEOTIDE SEQUENCE [LARGE SCALE GENOMIC DNA]</scope>
    <source>
        <strain evidence="6 7">Red1</strain>
    </source>
</reference>
<dbReference type="PANTHER" id="PTHR30126:SF91">
    <property type="entry name" value="LYSR FAMILY TRANSCRIPTIONAL REGULATOR"/>
    <property type="match status" value="1"/>
</dbReference>
<dbReference type="Proteomes" id="UP000035036">
    <property type="component" value="Chromosome"/>
</dbReference>
<evidence type="ECO:0000256" key="4">
    <source>
        <dbReference type="ARBA" id="ARBA00023163"/>
    </source>
</evidence>
<dbReference type="KEGG" id="gsb:GSUB_01995"/>
<dbReference type="PANTHER" id="PTHR30126">
    <property type="entry name" value="HTH-TYPE TRANSCRIPTIONAL REGULATOR"/>
    <property type="match status" value="1"/>
</dbReference>
<dbReference type="Gene3D" id="3.40.190.290">
    <property type="match status" value="1"/>
</dbReference>
<protein>
    <recommendedName>
        <fullName evidence="5">HTH lysR-type domain-containing protein</fullName>
    </recommendedName>
</protein>
<dbReference type="NCBIfam" id="NF041036">
    <property type="entry name" value="decaheme_TF"/>
    <property type="match status" value="1"/>
</dbReference>
<dbReference type="GO" id="GO:0000976">
    <property type="term" value="F:transcription cis-regulatory region binding"/>
    <property type="evidence" value="ECO:0007669"/>
    <property type="project" value="TreeGrafter"/>
</dbReference>
<dbReference type="PRINTS" id="PR00039">
    <property type="entry name" value="HTHLYSR"/>
</dbReference>
<dbReference type="Gene3D" id="1.10.10.10">
    <property type="entry name" value="Winged helix-like DNA-binding domain superfamily/Winged helix DNA-binding domain"/>
    <property type="match status" value="1"/>
</dbReference>
<dbReference type="RefSeq" id="WP_040198965.1">
    <property type="nucleotide sequence ID" value="NZ_CP010311.1"/>
</dbReference>
<comment type="similarity">
    <text evidence="1">Belongs to the LysR transcriptional regulatory family.</text>
</comment>
<dbReference type="InterPro" id="IPR036390">
    <property type="entry name" value="WH_DNA-bd_sf"/>
</dbReference>
<dbReference type="GO" id="GO:0003700">
    <property type="term" value="F:DNA-binding transcription factor activity"/>
    <property type="evidence" value="ECO:0007669"/>
    <property type="project" value="InterPro"/>
</dbReference>
<sequence>METRYLRTLAVVAQTGSFSKTAQQLHITQSAVSQRIKWLEDHFGRELFNRTSTRLLLTDAGKVALEKAHEILALEDQMVEELENLEHGHPLRVSCTPTFGTVQLPQALNRFMLRNYEITDIQLLFHVPEQAMVELREGHIELAVIEHCGRMDFEEFATYTLPDDELVFVSAHTLNLPKGRCELSQLREHTLYVRKEGCSSRSLLENNLRQRHLSLRDFRKTVVTDGLVVTIEAVRAGAGIAFISRSLVEKDLAEGILREHHVHGFNHQRNRTLVVNWNRRNDPAVKAFISCIFNTFNLPSPVEDDSATG</sequence>
<name>A0A0B5FE82_9BACT</name>
<dbReference type="SUPFAM" id="SSF53850">
    <property type="entry name" value="Periplasmic binding protein-like II"/>
    <property type="match status" value="1"/>
</dbReference>
<keyword evidence="7" id="KW-1185">Reference proteome</keyword>
<accession>A0A0B5FE82</accession>
<gene>
    <name evidence="6" type="ORF">GSUB_01995</name>
</gene>
<evidence type="ECO:0000256" key="1">
    <source>
        <dbReference type="ARBA" id="ARBA00009437"/>
    </source>
</evidence>
<evidence type="ECO:0000259" key="5">
    <source>
        <dbReference type="PROSITE" id="PS50931"/>
    </source>
</evidence>
<feature type="domain" description="HTH lysR-type" evidence="5">
    <location>
        <begin position="1"/>
        <end position="58"/>
    </location>
</feature>
<dbReference type="FunFam" id="1.10.10.10:FF:000001">
    <property type="entry name" value="LysR family transcriptional regulator"/>
    <property type="match status" value="1"/>
</dbReference>
<dbReference type="STRING" id="483547.GSUB_01995"/>
<organism evidence="6 7">
    <name type="scientific">Geoalkalibacter subterraneus</name>
    <dbReference type="NCBI Taxonomy" id="483547"/>
    <lineage>
        <taxon>Bacteria</taxon>
        <taxon>Pseudomonadati</taxon>
        <taxon>Thermodesulfobacteriota</taxon>
        <taxon>Desulfuromonadia</taxon>
        <taxon>Desulfuromonadales</taxon>
        <taxon>Geoalkalibacteraceae</taxon>
        <taxon>Geoalkalibacter</taxon>
    </lineage>
</organism>
<dbReference type="OrthoDB" id="3252676at2"/>
<evidence type="ECO:0000313" key="7">
    <source>
        <dbReference type="Proteomes" id="UP000035036"/>
    </source>
</evidence>